<protein>
    <submittedName>
        <fullName evidence="1">Uncharacterized protein</fullName>
    </submittedName>
</protein>
<comment type="caution">
    <text evidence="1">The sequence shown here is derived from an EMBL/GenBank/DDBJ whole genome shotgun (WGS) entry which is preliminary data.</text>
</comment>
<accession>A0ABD0Y4L9</accession>
<dbReference type="PANTHER" id="PTHR47644">
    <property type="entry name" value="AGAP008221-PA"/>
    <property type="match status" value="1"/>
</dbReference>
<dbReference type="PANTHER" id="PTHR47644:SF1">
    <property type="entry name" value="PDZ DOMAIN-CONTAINING PROTEIN"/>
    <property type="match status" value="1"/>
</dbReference>
<gene>
    <name evidence="1" type="ORF">AAG570_003541</name>
</gene>
<dbReference type="AlphaFoldDB" id="A0ABD0Y4L9"/>
<keyword evidence="2" id="KW-1185">Reference proteome</keyword>
<proteinExistence type="predicted"/>
<name>A0ABD0Y4L9_9HEMI</name>
<reference evidence="1 2" key="1">
    <citation type="submission" date="2024-07" db="EMBL/GenBank/DDBJ databases">
        <title>Chromosome-level genome assembly of the water stick insect Ranatra chinensis (Heteroptera: Nepidae).</title>
        <authorList>
            <person name="Liu X."/>
        </authorList>
    </citation>
    <scope>NUCLEOTIDE SEQUENCE [LARGE SCALE GENOMIC DNA]</scope>
    <source>
        <strain evidence="1">Cailab_2021Rc</strain>
        <tissue evidence="1">Muscle</tissue>
    </source>
</reference>
<evidence type="ECO:0000313" key="2">
    <source>
        <dbReference type="Proteomes" id="UP001558652"/>
    </source>
</evidence>
<organism evidence="1 2">
    <name type="scientific">Ranatra chinensis</name>
    <dbReference type="NCBI Taxonomy" id="642074"/>
    <lineage>
        <taxon>Eukaryota</taxon>
        <taxon>Metazoa</taxon>
        <taxon>Ecdysozoa</taxon>
        <taxon>Arthropoda</taxon>
        <taxon>Hexapoda</taxon>
        <taxon>Insecta</taxon>
        <taxon>Pterygota</taxon>
        <taxon>Neoptera</taxon>
        <taxon>Paraneoptera</taxon>
        <taxon>Hemiptera</taxon>
        <taxon>Heteroptera</taxon>
        <taxon>Panheteroptera</taxon>
        <taxon>Nepomorpha</taxon>
        <taxon>Nepidae</taxon>
        <taxon>Ranatrinae</taxon>
        <taxon>Ranatra</taxon>
    </lineage>
</organism>
<evidence type="ECO:0000313" key="1">
    <source>
        <dbReference type="EMBL" id="KAL1122136.1"/>
    </source>
</evidence>
<sequence length="133" mass="14994">MGRRRTLGRSGKPSGTALYSKQDIREQYCITDRQLHGLEHNTTGLFGCLSSYHDSSCSSRSPSLLTVCMKGRAPSDENLAELCRRPGPMPRAAWPPPPYPPPPPSAFHFHRAIYPDPYAWLPEEEEPCRMVRL</sequence>
<dbReference type="Proteomes" id="UP001558652">
    <property type="component" value="Unassembled WGS sequence"/>
</dbReference>
<dbReference type="EMBL" id="JBFDAA010000014">
    <property type="protein sequence ID" value="KAL1122136.1"/>
    <property type="molecule type" value="Genomic_DNA"/>
</dbReference>